<dbReference type="InterPro" id="IPR012910">
    <property type="entry name" value="Plug_dom"/>
</dbReference>
<evidence type="ECO:0000256" key="9">
    <source>
        <dbReference type="ARBA" id="ARBA00023237"/>
    </source>
</evidence>
<keyword evidence="9 10" id="KW-0998">Cell outer membrane</keyword>
<feature type="chain" id="PRO_5023927704" evidence="13">
    <location>
        <begin position="26"/>
        <end position="673"/>
    </location>
</feature>
<keyword evidence="3 10" id="KW-0813">Transport</keyword>
<keyword evidence="17" id="KW-1185">Reference proteome</keyword>
<keyword evidence="6 13" id="KW-0732">Signal</keyword>
<dbReference type="GO" id="GO:0044718">
    <property type="term" value="P:siderophore transmembrane transport"/>
    <property type="evidence" value="ECO:0007669"/>
    <property type="project" value="TreeGrafter"/>
</dbReference>
<feature type="signal peptide" evidence="13">
    <location>
        <begin position="1"/>
        <end position="25"/>
    </location>
</feature>
<dbReference type="KEGG" id="nik:F5I99_06455"/>
<evidence type="ECO:0000256" key="6">
    <source>
        <dbReference type="ARBA" id="ARBA00022729"/>
    </source>
</evidence>
<dbReference type="Pfam" id="PF07715">
    <property type="entry name" value="Plug"/>
    <property type="match status" value="1"/>
</dbReference>
<evidence type="ECO:0000256" key="3">
    <source>
        <dbReference type="ARBA" id="ARBA00022448"/>
    </source>
</evidence>
<evidence type="ECO:0000256" key="12">
    <source>
        <dbReference type="RuleBase" id="RU003357"/>
    </source>
</evidence>
<evidence type="ECO:0000256" key="4">
    <source>
        <dbReference type="ARBA" id="ARBA00022452"/>
    </source>
</evidence>
<dbReference type="Gene3D" id="2.40.170.20">
    <property type="entry name" value="TonB-dependent receptor, beta-barrel domain"/>
    <property type="match status" value="1"/>
</dbReference>
<dbReference type="Proteomes" id="UP000325606">
    <property type="component" value="Chromosome"/>
</dbReference>
<accession>A0A5J6LCL7</accession>
<evidence type="ECO:0000256" key="13">
    <source>
        <dbReference type="SAM" id="SignalP"/>
    </source>
</evidence>
<evidence type="ECO:0000259" key="14">
    <source>
        <dbReference type="Pfam" id="PF00593"/>
    </source>
</evidence>
<dbReference type="Gene3D" id="2.170.130.10">
    <property type="entry name" value="TonB-dependent receptor, plug domain"/>
    <property type="match status" value="1"/>
</dbReference>
<dbReference type="PROSITE" id="PS52016">
    <property type="entry name" value="TONB_DEPENDENT_REC_3"/>
    <property type="match status" value="1"/>
</dbReference>
<evidence type="ECO:0000256" key="10">
    <source>
        <dbReference type="PROSITE-ProRule" id="PRU01360"/>
    </source>
</evidence>
<evidence type="ECO:0000256" key="1">
    <source>
        <dbReference type="ARBA" id="ARBA00004571"/>
    </source>
</evidence>
<comment type="similarity">
    <text evidence="2 10 12">Belongs to the TonB-dependent receptor family.</text>
</comment>
<dbReference type="GO" id="GO:0015344">
    <property type="term" value="F:siderophore uptake transmembrane transporter activity"/>
    <property type="evidence" value="ECO:0007669"/>
    <property type="project" value="TreeGrafter"/>
</dbReference>
<gene>
    <name evidence="16" type="ORF">F5I99_06455</name>
</gene>
<proteinExistence type="inferred from homology"/>
<dbReference type="InterPro" id="IPR010917">
    <property type="entry name" value="TonB_rcpt_CS"/>
</dbReference>
<comment type="subcellular location">
    <subcellularLocation>
        <location evidence="1 10">Cell outer membrane</location>
        <topology evidence="1 10">Multi-pass membrane protein</topology>
    </subcellularLocation>
</comment>
<keyword evidence="16" id="KW-0675">Receptor</keyword>
<feature type="domain" description="TonB-dependent receptor-like beta-barrel" evidence="14">
    <location>
        <begin position="247"/>
        <end position="639"/>
    </location>
</feature>
<keyword evidence="7 12" id="KW-0798">TonB box</keyword>
<evidence type="ECO:0000256" key="8">
    <source>
        <dbReference type="ARBA" id="ARBA00023136"/>
    </source>
</evidence>
<protein>
    <submittedName>
        <fullName evidence="16">TonB-dependent receptor</fullName>
    </submittedName>
</protein>
<evidence type="ECO:0000313" key="16">
    <source>
        <dbReference type="EMBL" id="QEW06166.1"/>
    </source>
</evidence>
<dbReference type="InterPro" id="IPR036942">
    <property type="entry name" value="Beta-barrel_TonB_sf"/>
</dbReference>
<name>A0A5J6LCL7_9GAMM</name>
<dbReference type="GO" id="GO:0009279">
    <property type="term" value="C:cell outer membrane"/>
    <property type="evidence" value="ECO:0007669"/>
    <property type="project" value="UniProtKB-SubCell"/>
</dbReference>
<dbReference type="EMBL" id="CP044222">
    <property type="protein sequence ID" value="QEW06166.1"/>
    <property type="molecule type" value="Genomic_DNA"/>
</dbReference>
<keyword evidence="5 10" id="KW-0812">Transmembrane</keyword>
<dbReference type="InterPro" id="IPR037066">
    <property type="entry name" value="Plug_dom_sf"/>
</dbReference>
<evidence type="ECO:0000256" key="7">
    <source>
        <dbReference type="ARBA" id="ARBA00023077"/>
    </source>
</evidence>
<evidence type="ECO:0000256" key="2">
    <source>
        <dbReference type="ARBA" id="ARBA00009810"/>
    </source>
</evidence>
<evidence type="ECO:0000256" key="11">
    <source>
        <dbReference type="PROSITE-ProRule" id="PRU10144"/>
    </source>
</evidence>
<sequence>MRIISSCKKSVLYLAVLAASSSVHAASTQSTSSAIVLESILIKADSTDETPINNELLQERVIFDMKNVFRLKPEITLGGGSRNAQRVYLNGVEGSNLNITIDGARNGRNLHQHRGGFGGLNPDLLKQVDIHSTSGVTSGPGALGGSIHMTSVDAQDLLQRSGKVDGIGARIKTGYSSVDNGKHGNISLYGMASDQLGLLAHISADNRGDYETGSGRSVIGSAGQDRDYLFKLSLLDAGNHSVRAAVSRNHNEGLYARGSHGSDMGYLPELQTGPSSRVRQETEQDRMTLEYHWNPANNAADFRANLYRTENTLRYPGSAIEDIRTEEIGLSINNTSHFNFTSLDTALTLGMDWFEETAYTNALNMGNTLVWPDLTGQAVEYKSENLGIYMESITDFGPLTTTVGLRLDHYDSDYGPIQLKGSKVSPALRFDYALTNEFNLFAGYSEAARGSGIIPVGFLGRLNQTTTAANNQLKAETSKQHEIGIRYVSENWPLTLHLKAFDTRLDNNIQTIGQGSAPLGTAGIFNSDRLDIEGWQFNAEWTAGFYSTNFALNIIDVNYNQFPSGGIRRMTAPTGDSLVWDNRWQLSEQWLVGYTLELVADLEDVPAGEPERDGYHIHSLRTQWKPNPDLEFGLAIDNLFNKRYANHTSLYSAVTGIVDEPGRDIRLSLTYTF</sequence>
<keyword evidence="4 10" id="KW-1134">Transmembrane beta strand</keyword>
<reference evidence="16 17" key="1">
    <citation type="submission" date="2019-09" db="EMBL/GenBank/DDBJ databases">
        <title>Nitrincola iocasae sp. nov., a bacterium isolated from the sediment collected at a cold seep field in South China Sea.</title>
        <authorList>
            <person name="Zhang H."/>
            <person name="Wang H."/>
            <person name="Li C."/>
        </authorList>
    </citation>
    <scope>NUCLEOTIDE SEQUENCE [LARGE SCALE GENOMIC DNA]</scope>
    <source>
        <strain evidence="16 17">KXZD1103</strain>
    </source>
</reference>
<keyword evidence="8 10" id="KW-0472">Membrane</keyword>
<dbReference type="InterPro" id="IPR039426">
    <property type="entry name" value="TonB-dep_rcpt-like"/>
</dbReference>
<evidence type="ECO:0000259" key="15">
    <source>
        <dbReference type="Pfam" id="PF07715"/>
    </source>
</evidence>
<dbReference type="PANTHER" id="PTHR30069:SF41">
    <property type="entry name" value="HEME_HEMOPEXIN UTILIZATION PROTEIN C"/>
    <property type="match status" value="1"/>
</dbReference>
<dbReference type="Pfam" id="PF00593">
    <property type="entry name" value="TonB_dep_Rec_b-barrel"/>
    <property type="match status" value="1"/>
</dbReference>
<dbReference type="PANTHER" id="PTHR30069">
    <property type="entry name" value="TONB-DEPENDENT OUTER MEMBRANE RECEPTOR"/>
    <property type="match status" value="1"/>
</dbReference>
<evidence type="ECO:0000313" key="17">
    <source>
        <dbReference type="Proteomes" id="UP000325606"/>
    </source>
</evidence>
<feature type="domain" description="TonB-dependent receptor plug" evidence="15">
    <location>
        <begin position="52"/>
        <end position="145"/>
    </location>
</feature>
<dbReference type="InterPro" id="IPR000531">
    <property type="entry name" value="Beta-barrel_TonB"/>
</dbReference>
<dbReference type="SUPFAM" id="SSF56935">
    <property type="entry name" value="Porins"/>
    <property type="match status" value="1"/>
</dbReference>
<dbReference type="AlphaFoldDB" id="A0A5J6LCL7"/>
<feature type="short sequence motif" description="TonB C-terminal box" evidence="11">
    <location>
        <begin position="656"/>
        <end position="673"/>
    </location>
</feature>
<evidence type="ECO:0000256" key="5">
    <source>
        <dbReference type="ARBA" id="ARBA00022692"/>
    </source>
</evidence>
<dbReference type="PROSITE" id="PS01156">
    <property type="entry name" value="TONB_DEPENDENT_REC_2"/>
    <property type="match status" value="1"/>
</dbReference>
<organism evidence="16 17">
    <name type="scientific">Nitrincola iocasae</name>
    <dbReference type="NCBI Taxonomy" id="2614693"/>
    <lineage>
        <taxon>Bacteria</taxon>
        <taxon>Pseudomonadati</taxon>
        <taxon>Pseudomonadota</taxon>
        <taxon>Gammaproteobacteria</taxon>
        <taxon>Oceanospirillales</taxon>
        <taxon>Oceanospirillaceae</taxon>
        <taxon>Nitrincola</taxon>
    </lineage>
</organism>